<dbReference type="InterPro" id="IPR003675">
    <property type="entry name" value="Rce1/LyrA-like_dom"/>
</dbReference>
<dbReference type="AlphaFoldDB" id="A0A1G6SH25"/>
<feature type="transmembrane region" description="Helical" evidence="1">
    <location>
        <begin position="113"/>
        <end position="131"/>
    </location>
</feature>
<feature type="domain" description="CAAX prenyl protease 2/Lysostaphin resistance protein A-like" evidence="2">
    <location>
        <begin position="144"/>
        <end position="207"/>
    </location>
</feature>
<dbReference type="GO" id="GO:0006508">
    <property type="term" value="P:proteolysis"/>
    <property type="evidence" value="ECO:0007669"/>
    <property type="project" value="UniProtKB-KW"/>
</dbReference>
<feature type="transmembrane region" description="Helical" evidence="1">
    <location>
        <begin position="166"/>
        <end position="188"/>
    </location>
</feature>
<organism evidence="3 4">
    <name type="scientific">Williamwhitmania taraxaci</name>
    <dbReference type="NCBI Taxonomy" id="1640674"/>
    <lineage>
        <taxon>Bacteria</taxon>
        <taxon>Pseudomonadati</taxon>
        <taxon>Bacteroidota</taxon>
        <taxon>Bacteroidia</taxon>
        <taxon>Bacteroidales</taxon>
        <taxon>Williamwhitmaniaceae</taxon>
        <taxon>Williamwhitmania</taxon>
    </lineage>
</organism>
<evidence type="ECO:0000313" key="3">
    <source>
        <dbReference type="EMBL" id="SDD16212.1"/>
    </source>
</evidence>
<proteinExistence type="predicted"/>
<keyword evidence="1" id="KW-1133">Transmembrane helix</keyword>
<feature type="transmembrane region" description="Helical" evidence="1">
    <location>
        <begin position="195"/>
        <end position="213"/>
    </location>
</feature>
<feature type="transmembrane region" description="Helical" evidence="1">
    <location>
        <begin position="65"/>
        <end position="84"/>
    </location>
</feature>
<keyword evidence="1" id="KW-0472">Membrane</keyword>
<name>A0A1G6SH25_9BACT</name>
<dbReference type="STRING" id="1640674.SAMN05216323_109414"/>
<dbReference type="GO" id="GO:0080120">
    <property type="term" value="P:CAAX-box protein maturation"/>
    <property type="evidence" value="ECO:0007669"/>
    <property type="project" value="UniProtKB-ARBA"/>
</dbReference>
<accession>A0A1G6SH25</accession>
<dbReference type="EMBL" id="FMYP01000094">
    <property type="protein sequence ID" value="SDD16212.1"/>
    <property type="molecule type" value="Genomic_DNA"/>
</dbReference>
<keyword evidence="3" id="KW-0378">Hydrolase</keyword>
<dbReference type="Proteomes" id="UP000199452">
    <property type="component" value="Unassembled WGS sequence"/>
</dbReference>
<feature type="transmembrane region" description="Helical" evidence="1">
    <location>
        <begin position="91"/>
        <end position="107"/>
    </location>
</feature>
<dbReference type="GO" id="GO:0004175">
    <property type="term" value="F:endopeptidase activity"/>
    <property type="evidence" value="ECO:0007669"/>
    <property type="project" value="UniProtKB-ARBA"/>
</dbReference>
<dbReference type="OrthoDB" id="1122473at2"/>
<keyword evidence="1" id="KW-0812">Transmembrane</keyword>
<reference evidence="3 4" key="1">
    <citation type="submission" date="2016-09" db="EMBL/GenBank/DDBJ databases">
        <authorList>
            <person name="Capua I."/>
            <person name="De Benedictis P."/>
            <person name="Joannis T."/>
            <person name="Lombin L.H."/>
            <person name="Cattoli G."/>
        </authorList>
    </citation>
    <scope>NUCLEOTIDE SEQUENCE [LARGE SCALE GENOMIC DNA]</scope>
    <source>
        <strain evidence="3 4">A7P-90m</strain>
    </source>
</reference>
<dbReference type="Pfam" id="PF02517">
    <property type="entry name" value="Rce1-like"/>
    <property type="match status" value="1"/>
</dbReference>
<evidence type="ECO:0000259" key="2">
    <source>
        <dbReference type="Pfam" id="PF02517"/>
    </source>
</evidence>
<sequence length="214" mass="24713">MNDFIHFIKKPKYSESCKKINWKIFFLLLFVLFLLSLALGPVTRILIYVCGFNNAVPTFILPKKILLIIVLAPIVEELFFRLLLIFKKRNLYIYLLCCTLLGIWYSINGSDTKLVLIVAIAIACIIAITYYDQCKLAIVKRYGFFFYFIAVVFGLVHISNFDGITFHNFIFTPFIVLPQLMMGVIFGYIRVTYGIAYSILFHAMVNIPFVLSLL</sequence>
<gene>
    <name evidence="3" type="ORF">SAMN05216323_109414</name>
</gene>
<keyword evidence="4" id="KW-1185">Reference proteome</keyword>
<dbReference type="RefSeq" id="WP_092440854.1">
    <property type="nucleotide sequence ID" value="NZ_FMYP01000094.1"/>
</dbReference>
<evidence type="ECO:0000256" key="1">
    <source>
        <dbReference type="SAM" id="Phobius"/>
    </source>
</evidence>
<feature type="transmembrane region" description="Helical" evidence="1">
    <location>
        <begin position="143"/>
        <end position="160"/>
    </location>
</feature>
<evidence type="ECO:0000313" key="4">
    <source>
        <dbReference type="Proteomes" id="UP000199452"/>
    </source>
</evidence>
<protein>
    <submittedName>
        <fullName evidence="3">CAAX protease self-immunity</fullName>
    </submittedName>
</protein>
<keyword evidence="3" id="KW-0645">Protease</keyword>
<feature type="transmembrane region" description="Helical" evidence="1">
    <location>
        <begin position="20"/>
        <end position="39"/>
    </location>
</feature>